<dbReference type="PRINTS" id="PR00344">
    <property type="entry name" value="BCTRLSENSOR"/>
</dbReference>
<dbReference type="InterPro" id="IPR004358">
    <property type="entry name" value="Sig_transdc_His_kin-like_C"/>
</dbReference>
<evidence type="ECO:0000259" key="12">
    <source>
        <dbReference type="PROSITE" id="PS50109"/>
    </source>
</evidence>
<dbReference type="Gene3D" id="1.10.287.130">
    <property type="match status" value="1"/>
</dbReference>
<evidence type="ECO:0000256" key="2">
    <source>
        <dbReference type="ARBA" id="ARBA00004370"/>
    </source>
</evidence>
<dbReference type="InterPro" id="IPR050428">
    <property type="entry name" value="TCS_sensor_his_kinase"/>
</dbReference>
<dbReference type="Pfam" id="PF02518">
    <property type="entry name" value="HATPase_c"/>
    <property type="match status" value="1"/>
</dbReference>
<dbReference type="SUPFAM" id="SSF55874">
    <property type="entry name" value="ATPase domain of HSP90 chaperone/DNA topoisomerase II/histidine kinase"/>
    <property type="match status" value="1"/>
</dbReference>
<dbReference type="InterPro" id="IPR003660">
    <property type="entry name" value="HAMP_dom"/>
</dbReference>
<evidence type="ECO:0000256" key="5">
    <source>
        <dbReference type="ARBA" id="ARBA00022679"/>
    </source>
</evidence>
<keyword evidence="6 11" id="KW-0812">Transmembrane</keyword>
<dbReference type="EMBL" id="SGXC01000003">
    <property type="protein sequence ID" value="RZS78267.1"/>
    <property type="molecule type" value="Genomic_DNA"/>
</dbReference>
<dbReference type="InterPro" id="IPR003661">
    <property type="entry name" value="HisK_dim/P_dom"/>
</dbReference>
<keyword evidence="10 11" id="KW-0472">Membrane</keyword>
<dbReference type="AlphaFoldDB" id="A0A4Q7N8F4"/>
<keyword evidence="15" id="KW-1185">Reference proteome</keyword>
<dbReference type="GO" id="GO:0005886">
    <property type="term" value="C:plasma membrane"/>
    <property type="evidence" value="ECO:0007669"/>
    <property type="project" value="TreeGrafter"/>
</dbReference>
<dbReference type="InterPro" id="IPR036890">
    <property type="entry name" value="HATPase_C_sf"/>
</dbReference>
<dbReference type="InterPro" id="IPR013727">
    <property type="entry name" value="2CSK_N"/>
</dbReference>
<comment type="catalytic activity">
    <reaction evidence="1">
        <text>ATP + protein L-histidine = ADP + protein N-phospho-L-histidine.</text>
        <dbReference type="EC" id="2.7.13.3"/>
    </reaction>
</comment>
<keyword evidence="9" id="KW-0902">Two-component regulatory system</keyword>
<dbReference type="SMART" id="SM00387">
    <property type="entry name" value="HATPase_c"/>
    <property type="match status" value="1"/>
</dbReference>
<keyword evidence="7 14" id="KW-0418">Kinase</keyword>
<dbReference type="CDD" id="cd00082">
    <property type="entry name" value="HisKA"/>
    <property type="match status" value="1"/>
</dbReference>
<reference evidence="14 15" key="1">
    <citation type="submission" date="2019-02" db="EMBL/GenBank/DDBJ databases">
        <title>Genomic Encyclopedia of Type Strains, Phase IV (KMG-IV): sequencing the most valuable type-strain genomes for metagenomic binning, comparative biology and taxonomic classification.</title>
        <authorList>
            <person name="Goeker M."/>
        </authorList>
    </citation>
    <scope>NUCLEOTIDE SEQUENCE [LARGE SCALE GENOMIC DNA]</scope>
    <source>
        <strain evidence="14 15">K24</strain>
    </source>
</reference>
<evidence type="ECO:0000256" key="3">
    <source>
        <dbReference type="ARBA" id="ARBA00012438"/>
    </source>
</evidence>
<dbReference type="Proteomes" id="UP000292445">
    <property type="component" value="Unassembled WGS sequence"/>
</dbReference>
<dbReference type="PROSITE" id="PS50109">
    <property type="entry name" value="HIS_KIN"/>
    <property type="match status" value="1"/>
</dbReference>
<dbReference type="GO" id="GO:0000155">
    <property type="term" value="F:phosphorelay sensor kinase activity"/>
    <property type="evidence" value="ECO:0007669"/>
    <property type="project" value="InterPro"/>
</dbReference>
<evidence type="ECO:0000256" key="10">
    <source>
        <dbReference type="ARBA" id="ARBA00023136"/>
    </source>
</evidence>
<proteinExistence type="predicted"/>
<organism evidence="14 15">
    <name type="scientific">Pigmentiphaga kullae</name>
    <dbReference type="NCBI Taxonomy" id="151784"/>
    <lineage>
        <taxon>Bacteria</taxon>
        <taxon>Pseudomonadati</taxon>
        <taxon>Pseudomonadota</taxon>
        <taxon>Betaproteobacteria</taxon>
        <taxon>Burkholderiales</taxon>
        <taxon>Alcaligenaceae</taxon>
        <taxon>Pigmentiphaga</taxon>
    </lineage>
</organism>
<dbReference type="EC" id="2.7.13.3" evidence="3"/>
<dbReference type="InterPro" id="IPR003594">
    <property type="entry name" value="HATPase_dom"/>
</dbReference>
<dbReference type="Gene3D" id="3.30.565.10">
    <property type="entry name" value="Histidine kinase-like ATPase, C-terminal domain"/>
    <property type="match status" value="1"/>
</dbReference>
<feature type="domain" description="Histidine kinase" evidence="12">
    <location>
        <begin position="261"/>
        <end position="480"/>
    </location>
</feature>
<comment type="caution">
    <text evidence="14">The sequence shown here is derived from an EMBL/GenBank/DDBJ whole genome shotgun (WGS) entry which is preliminary data.</text>
</comment>
<evidence type="ECO:0000256" key="7">
    <source>
        <dbReference type="ARBA" id="ARBA00022777"/>
    </source>
</evidence>
<feature type="domain" description="HAMP" evidence="13">
    <location>
        <begin position="201"/>
        <end position="253"/>
    </location>
</feature>
<evidence type="ECO:0000256" key="6">
    <source>
        <dbReference type="ARBA" id="ARBA00022692"/>
    </source>
</evidence>
<sequence length="480" mass="51848">MDDHPKGPQPIPAVERPARSLFGEILDWMLVPLFLLWPISVAITYVVAQSISVAPYDRSLANNVLALAQQIKDVNGRARLQLPVSAREMLRADETDSVFYLVLGSRGEYLGGDRELPLPSLERPLPGIVQYRDDVMRGFAVRVAYTWVSLPTIPGAQPALVQVAETLEKRSQLANEIIKGVVLPQFVVLPLAVVLVWFGLSRGIAPLGRLQERLRARRPDDLSPIDDREVPQEIAPLVGAMNELLQRLSANVDAQKRFVADAAHQLKTPLAGLRTQAELALRNASPEDMEASLRHLVSGAERATRLVNQLLALARAEDKGSPVDVSARVDLLAIASDQTQNWVHEAMERGIDLGLEGPETPVLVAGNALLLAELVNNLIDNALRYTPGGGTVTVRVAATAAGATLDIEDSGPGIPPEERELVFDRFYRILGSHAEGSGLGLAIVREIAQRHGAALAISDNPQDTAAGMPGTRISVSFPPA</sequence>
<evidence type="ECO:0000259" key="13">
    <source>
        <dbReference type="PROSITE" id="PS50885"/>
    </source>
</evidence>
<name>A0A4Q7N8F4_9BURK</name>
<dbReference type="RefSeq" id="WP_242621585.1">
    <property type="nucleotide sequence ID" value="NZ_SGXC01000003.1"/>
</dbReference>
<dbReference type="PROSITE" id="PS50885">
    <property type="entry name" value="HAMP"/>
    <property type="match status" value="1"/>
</dbReference>
<feature type="transmembrane region" description="Helical" evidence="11">
    <location>
        <begin position="28"/>
        <end position="48"/>
    </location>
</feature>
<dbReference type="InterPro" id="IPR036097">
    <property type="entry name" value="HisK_dim/P_sf"/>
</dbReference>
<dbReference type="InterPro" id="IPR005467">
    <property type="entry name" value="His_kinase_dom"/>
</dbReference>
<dbReference type="Pfam" id="PF00512">
    <property type="entry name" value="HisKA"/>
    <property type="match status" value="1"/>
</dbReference>
<dbReference type="SMART" id="SM00388">
    <property type="entry name" value="HisKA"/>
    <property type="match status" value="1"/>
</dbReference>
<feature type="transmembrane region" description="Helical" evidence="11">
    <location>
        <begin position="177"/>
        <end position="200"/>
    </location>
</feature>
<keyword evidence="8 11" id="KW-1133">Transmembrane helix</keyword>
<dbReference type="PANTHER" id="PTHR45436">
    <property type="entry name" value="SENSOR HISTIDINE KINASE YKOH"/>
    <property type="match status" value="1"/>
</dbReference>
<accession>A0A4Q7N8F4</accession>
<gene>
    <name evidence="14" type="ORF">EV675_4911</name>
</gene>
<comment type="subcellular location">
    <subcellularLocation>
        <location evidence="2">Membrane</location>
    </subcellularLocation>
</comment>
<dbReference type="SUPFAM" id="SSF47384">
    <property type="entry name" value="Homodimeric domain of signal transducing histidine kinase"/>
    <property type="match status" value="1"/>
</dbReference>
<keyword evidence="5" id="KW-0808">Transferase</keyword>
<dbReference type="Pfam" id="PF08521">
    <property type="entry name" value="2CSK_N"/>
    <property type="match status" value="1"/>
</dbReference>
<dbReference type="PANTHER" id="PTHR45436:SF1">
    <property type="entry name" value="SENSOR PROTEIN QSEC"/>
    <property type="match status" value="1"/>
</dbReference>
<evidence type="ECO:0000313" key="14">
    <source>
        <dbReference type="EMBL" id="RZS78267.1"/>
    </source>
</evidence>
<evidence type="ECO:0000256" key="1">
    <source>
        <dbReference type="ARBA" id="ARBA00000085"/>
    </source>
</evidence>
<evidence type="ECO:0000313" key="15">
    <source>
        <dbReference type="Proteomes" id="UP000292445"/>
    </source>
</evidence>
<evidence type="ECO:0000256" key="8">
    <source>
        <dbReference type="ARBA" id="ARBA00022989"/>
    </source>
</evidence>
<evidence type="ECO:0000256" key="11">
    <source>
        <dbReference type="SAM" id="Phobius"/>
    </source>
</evidence>
<keyword evidence="4" id="KW-0597">Phosphoprotein</keyword>
<evidence type="ECO:0000256" key="4">
    <source>
        <dbReference type="ARBA" id="ARBA00022553"/>
    </source>
</evidence>
<protein>
    <recommendedName>
        <fullName evidence="3">histidine kinase</fullName>
        <ecNumber evidence="3">2.7.13.3</ecNumber>
    </recommendedName>
</protein>
<evidence type="ECO:0000256" key="9">
    <source>
        <dbReference type="ARBA" id="ARBA00023012"/>
    </source>
</evidence>